<dbReference type="EMBL" id="JADEVV010000050">
    <property type="protein sequence ID" value="MBE9255136.1"/>
    <property type="molecule type" value="Genomic_DNA"/>
</dbReference>
<evidence type="ECO:0000313" key="2">
    <source>
        <dbReference type="EMBL" id="MBE9255136.1"/>
    </source>
</evidence>
<protein>
    <submittedName>
        <fullName evidence="2">Uncharacterized protein</fullName>
    </submittedName>
</protein>
<gene>
    <name evidence="2" type="ORF">IQ217_15075</name>
</gene>
<evidence type="ECO:0000256" key="1">
    <source>
        <dbReference type="SAM" id="Phobius"/>
    </source>
</evidence>
<accession>A0ABR9VUV2</accession>
<evidence type="ECO:0000313" key="3">
    <source>
        <dbReference type="Proteomes" id="UP000658720"/>
    </source>
</evidence>
<keyword evidence="1" id="KW-0812">Transmembrane</keyword>
<sequence length="67" mass="7357">MAEKRKKRRSSSSLFGKPLLGLVGLTLALYLLRGWGIITFLPGGIFLGMAALTVFVALLYGWELTSR</sequence>
<comment type="caution">
    <text evidence="2">The sequence shown here is derived from an EMBL/GenBank/DDBJ whole genome shotgun (WGS) entry which is preliminary data.</text>
</comment>
<reference evidence="2 3" key="1">
    <citation type="submission" date="2020-10" db="EMBL/GenBank/DDBJ databases">
        <authorList>
            <person name="Castelo-Branco R."/>
            <person name="Eusebio N."/>
            <person name="Adriana R."/>
            <person name="Vieira A."/>
            <person name="Brugerolle De Fraissinette N."/>
            <person name="Rezende De Castro R."/>
            <person name="Schneider M.P."/>
            <person name="Vasconcelos V."/>
            <person name="Leao P.N."/>
        </authorList>
    </citation>
    <scope>NUCLEOTIDE SEQUENCE [LARGE SCALE GENOMIC DNA]</scope>
    <source>
        <strain evidence="2 3">LEGE 00031</strain>
    </source>
</reference>
<name>A0ABR9VUV2_9SYNC</name>
<keyword evidence="1" id="KW-1133">Transmembrane helix</keyword>
<dbReference type="RefSeq" id="WP_190596032.1">
    <property type="nucleotide sequence ID" value="NZ_JADEVV010000050.1"/>
</dbReference>
<feature type="transmembrane region" description="Helical" evidence="1">
    <location>
        <begin position="44"/>
        <end position="62"/>
    </location>
</feature>
<keyword evidence="1" id="KW-0472">Membrane</keyword>
<keyword evidence="3" id="KW-1185">Reference proteome</keyword>
<organism evidence="2 3">
    <name type="scientific">Synechocystis salina LEGE 00031</name>
    <dbReference type="NCBI Taxonomy" id="1828736"/>
    <lineage>
        <taxon>Bacteria</taxon>
        <taxon>Bacillati</taxon>
        <taxon>Cyanobacteriota</taxon>
        <taxon>Cyanophyceae</taxon>
        <taxon>Synechococcales</taxon>
        <taxon>Merismopediaceae</taxon>
        <taxon>Synechocystis</taxon>
    </lineage>
</organism>
<proteinExistence type="predicted"/>
<dbReference type="Proteomes" id="UP000658720">
    <property type="component" value="Unassembled WGS sequence"/>
</dbReference>